<name>A0A969PW15_9BACI</name>
<dbReference type="Proteomes" id="UP000752012">
    <property type="component" value="Unassembled WGS sequence"/>
</dbReference>
<gene>
    <name evidence="2" type="ORF">HCN83_17815</name>
</gene>
<protein>
    <submittedName>
        <fullName evidence="2">DUF5348 domain-containing protein</fullName>
    </submittedName>
</protein>
<dbReference type="Pfam" id="PF17295">
    <property type="entry name" value="DUF5348"/>
    <property type="match status" value="1"/>
</dbReference>
<evidence type="ECO:0000259" key="1">
    <source>
        <dbReference type="Pfam" id="PF17295"/>
    </source>
</evidence>
<sequence>MTYDDALACWIVDWGDQMGYRLRDGDWFDLHVGYGQVLTCQAVLGQDWYVQIGTHRACFYLKRNETYQVAI</sequence>
<organism evidence="2 3">
    <name type="scientific">Alkalicoccus luteus</name>
    <dbReference type="NCBI Taxonomy" id="1237094"/>
    <lineage>
        <taxon>Bacteria</taxon>
        <taxon>Bacillati</taxon>
        <taxon>Bacillota</taxon>
        <taxon>Bacilli</taxon>
        <taxon>Bacillales</taxon>
        <taxon>Bacillaceae</taxon>
        <taxon>Alkalicoccus</taxon>
    </lineage>
</organism>
<dbReference type="AlphaFoldDB" id="A0A969PW15"/>
<dbReference type="InterPro" id="IPR035255">
    <property type="entry name" value="DUF5348"/>
</dbReference>
<proteinExistence type="predicted"/>
<reference evidence="2 3" key="1">
    <citation type="submission" date="2020-03" db="EMBL/GenBank/DDBJ databases">
        <title>Assessment of the enzymatic potential of alkaline-tolerant lipase obtained from Bacillus luteus H11 (technogenic soil) for the bioremediation of saline soils contaminated with petroleum substances.</title>
        <authorList>
            <person name="Kalwasinska A."/>
        </authorList>
    </citation>
    <scope>NUCLEOTIDE SEQUENCE [LARGE SCALE GENOMIC DNA]</scope>
    <source>
        <strain evidence="2 3">H11</strain>
    </source>
</reference>
<feature type="domain" description="DUF5348" evidence="1">
    <location>
        <begin position="1"/>
        <end position="71"/>
    </location>
</feature>
<accession>A0A969PW15</accession>
<comment type="caution">
    <text evidence="2">The sequence shown here is derived from an EMBL/GenBank/DDBJ whole genome shotgun (WGS) entry which is preliminary data.</text>
</comment>
<evidence type="ECO:0000313" key="2">
    <source>
        <dbReference type="EMBL" id="NJP39421.1"/>
    </source>
</evidence>
<keyword evidence="3" id="KW-1185">Reference proteome</keyword>
<evidence type="ECO:0000313" key="3">
    <source>
        <dbReference type="Proteomes" id="UP000752012"/>
    </source>
</evidence>
<dbReference type="EMBL" id="JAATHJ010000075">
    <property type="protein sequence ID" value="NJP39421.1"/>
    <property type="molecule type" value="Genomic_DNA"/>
</dbReference>